<organism evidence="1 2">
    <name type="scientific">Taphrina deformans (strain PYCC 5710 / ATCC 11124 / CBS 356.35 / IMI 108563 / JCM 9778 / NBRC 8474)</name>
    <name type="common">Peach leaf curl fungus</name>
    <name type="synonym">Lalaria deformans</name>
    <dbReference type="NCBI Taxonomy" id="1097556"/>
    <lineage>
        <taxon>Eukaryota</taxon>
        <taxon>Fungi</taxon>
        <taxon>Dikarya</taxon>
        <taxon>Ascomycota</taxon>
        <taxon>Taphrinomycotina</taxon>
        <taxon>Taphrinomycetes</taxon>
        <taxon>Taphrinales</taxon>
        <taxon>Taphrinaceae</taxon>
        <taxon>Taphrina</taxon>
    </lineage>
</organism>
<dbReference type="EMBL" id="CAHR02000220">
    <property type="protein sequence ID" value="CCG84304.1"/>
    <property type="molecule type" value="Genomic_DNA"/>
</dbReference>
<dbReference type="SUPFAM" id="SSF52413">
    <property type="entry name" value="UDP-glucose/GDP-mannose dehydrogenase C-terminal domain"/>
    <property type="match status" value="1"/>
</dbReference>
<comment type="caution">
    <text evidence="1">The sequence shown here is derived from an EMBL/GenBank/DDBJ whole genome shotgun (WGS) entry which is preliminary data.</text>
</comment>
<keyword evidence="2" id="KW-1185">Reference proteome</keyword>
<evidence type="ECO:0000313" key="1">
    <source>
        <dbReference type="EMBL" id="CCG84304.1"/>
    </source>
</evidence>
<dbReference type="InterPro" id="IPR036220">
    <property type="entry name" value="UDP-Glc/GDP-Man_DH_C_sf"/>
</dbReference>
<accession>R4XIH5</accession>
<protein>
    <submittedName>
        <fullName evidence="1">Uncharacterized protein</fullName>
    </submittedName>
</protein>
<dbReference type="VEuPathDB" id="FungiDB:TAPDE_004647"/>
<reference evidence="1 2" key="1">
    <citation type="journal article" date="2013" name="MBio">
        <title>Genome sequencing of the plant pathogen Taphrina deformans, the causal agent of peach leaf curl.</title>
        <authorList>
            <person name="Cisse O.H."/>
            <person name="Almeida J.M.G.C.F."/>
            <person name="Fonseca A."/>
            <person name="Kumar A.A."/>
            <person name="Salojaervi J."/>
            <person name="Overmyer K."/>
            <person name="Hauser P.M."/>
            <person name="Pagni M."/>
        </authorList>
    </citation>
    <scope>NUCLEOTIDE SEQUENCE [LARGE SCALE GENOMIC DNA]</scope>
    <source>
        <strain evidence="2">PYCC 5710 / ATCC 11124 / CBS 356.35 / IMI 108563 / JCM 9778 / NBRC 8474</strain>
    </source>
</reference>
<dbReference type="Proteomes" id="UP000013776">
    <property type="component" value="Unassembled WGS sequence"/>
</dbReference>
<proteinExistence type="predicted"/>
<evidence type="ECO:0000313" key="2">
    <source>
        <dbReference type="Proteomes" id="UP000013776"/>
    </source>
</evidence>
<sequence>MHARPAALADQLVAKHSSGPTTSPRVLVIGTAFKPGQSVIFCSPSILFAHRTQELGCRVSYIDPLVAQAAVPTVQKMQDGDFTAAHIDAHFDLVVIAMRQVGLDYEVLDHLAHAKVESFVDMYQEPQSAMRRESRCR</sequence>
<dbReference type="AlphaFoldDB" id="R4XIH5"/>
<dbReference type="OrthoDB" id="5059218at2759"/>
<name>R4XIH5_TAPDE</name>
<dbReference type="STRING" id="1097556.R4XIH5"/>
<dbReference type="Gene3D" id="3.40.50.720">
    <property type="entry name" value="NAD(P)-binding Rossmann-like Domain"/>
    <property type="match status" value="1"/>
</dbReference>
<gene>
    <name evidence="1" type="ORF">TAPDE_004647</name>
</gene>